<keyword evidence="4" id="KW-1185">Reference proteome</keyword>
<feature type="transmembrane region" description="Helical" evidence="1">
    <location>
        <begin position="192"/>
        <end position="213"/>
    </location>
</feature>
<dbReference type="Proteomes" id="UP000799778">
    <property type="component" value="Unassembled WGS sequence"/>
</dbReference>
<name>A0A6A5X6I9_9PLEO</name>
<keyword evidence="2" id="KW-0732">Signal</keyword>
<feature type="transmembrane region" description="Helical" evidence="1">
    <location>
        <begin position="96"/>
        <end position="117"/>
    </location>
</feature>
<dbReference type="OrthoDB" id="1523883at2759"/>
<gene>
    <name evidence="3" type="ORF">BU24DRAFT_97633</name>
</gene>
<sequence>MATATALGLTLTLTPPLLTTLRLTPLLTTTASLTHAYMERLTTTSFLSPPPTTTTISQLSATTTPSPAQRTAYASLIASTADVAVPAWFTNFFNTGVWSVVGLNTLTGLSAAANILLFGHALDARVRKWYVVGWAAAAAHMLFIPLVQGSVEGIIGMAVRQEVGEAPKEETEGGKLTKAQKYLRDWANVHTIRMVTVDVAAWVAFGVGVVGALTK</sequence>
<feature type="signal peptide" evidence="2">
    <location>
        <begin position="1"/>
        <end position="20"/>
    </location>
</feature>
<proteinExistence type="predicted"/>
<feature type="transmembrane region" description="Helical" evidence="1">
    <location>
        <begin position="129"/>
        <end position="147"/>
    </location>
</feature>
<keyword evidence="1" id="KW-1133">Transmembrane helix</keyword>
<dbReference type="RefSeq" id="XP_033376840.1">
    <property type="nucleotide sequence ID" value="XM_033534858.1"/>
</dbReference>
<evidence type="ECO:0000256" key="2">
    <source>
        <dbReference type="SAM" id="SignalP"/>
    </source>
</evidence>
<dbReference type="GeneID" id="54292255"/>
<dbReference type="AlphaFoldDB" id="A0A6A5X6I9"/>
<evidence type="ECO:0000313" key="3">
    <source>
        <dbReference type="EMBL" id="KAF2008501.1"/>
    </source>
</evidence>
<evidence type="ECO:0000256" key="1">
    <source>
        <dbReference type="SAM" id="Phobius"/>
    </source>
</evidence>
<evidence type="ECO:0008006" key="5">
    <source>
        <dbReference type="Google" id="ProtNLM"/>
    </source>
</evidence>
<feature type="chain" id="PRO_5025338099" description="DUF1772-domain-containing protein" evidence="2">
    <location>
        <begin position="21"/>
        <end position="215"/>
    </location>
</feature>
<dbReference type="EMBL" id="ML978083">
    <property type="protein sequence ID" value="KAF2008501.1"/>
    <property type="molecule type" value="Genomic_DNA"/>
</dbReference>
<keyword evidence="1" id="KW-0812">Transmembrane</keyword>
<keyword evidence="1" id="KW-0472">Membrane</keyword>
<accession>A0A6A5X6I9</accession>
<evidence type="ECO:0000313" key="4">
    <source>
        <dbReference type="Proteomes" id="UP000799778"/>
    </source>
</evidence>
<reference evidence="3" key="1">
    <citation type="journal article" date="2020" name="Stud. Mycol.">
        <title>101 Dothideomycetes genomes: a test case for predicting lifestyles and emergence of pathogens.</title>
        <authorList>
            <person name="Haridas S."/>
            <person name="Albert R."/>
            <person name="Binder M."/>
            <person name="Bloem J."/>
            <person name="Labutti K."/>
            <person name="Salamov A."/>
            <person name="Andreopoulos B."/>
            <person name="Baker S."/>
            <person name="Barry K."/>
            <person name="Bills G."/>
            <person name="Bluhm B."/>
            <person name="Cannon C."/>
            <person name="Castanera R."/>
            <person name="Culley D."/>
            <person name="Daum C."/>
            <person name="Ezra D."/>
            <person name="Gonzalez J."/>
            <person name="Henrissat B."/>
            <person name="Kuo A."/>
            <person name="Liang C."/>
            <person name="Lipzen A."/>
            <person name="Lutzoni F."/>
            <person name="Magnuson J."/>
            <person name="Mondo S."/>
            <person name="Nolan M."/>
            <person name="Ohm R."/>
            <person name="Pangilinan J."/>
            <person name="Park H.-J."/>
            <person name="Ramirez L."/>
            <person name="Alfaro M."/>
            <person name="Sun H."/>
            <person name="Tritt A."/>
            <person name="Yoshinaga Y."/>
            <person name="Zwiers L.-H."/>
            <person name="Turgeon B."/>
            <person name="Goodwin S."/>
            <person name="Spatafora J."/>
            <person name="Crous P."/>
            <person name="Grigoriev I."/>
        </authorList>
    </citation>
    <scope>NUCLEOTIDE SEQUENCE</scope>
    <source>
        <strain evidence="3">CBS 175.79</strain>
    </source>
</reference>
<organism evidence="3 4">
    <name type="scientific">Aaosphaeria arxii CBS 175.79</name>
    <dbReference type="NCBI Taxonomy" id="1450172"/>
    <lineage>
        <taxon>Eukaryota</taxon>
        <taxon>Fungi</taxon>
        <taxon>Dikarya</taxon>
        <taxon>Ascomycota</taxon>
        <taxon>Pezizomycotina</taxon>
        <taxon>Dothideomycetes</taxon>
        <taxon>Pleosporomycetidae</taxon>
        <taxon>Pleosporales</taxon>
        <taxon>Pleosporales incertae sedis</taxon>
        <taxon>Aaosphaeria</taxon>
    </lineage>
</organism>
<protein>
    <recommendedName>
        <fullName evidence="5">DUF1772-domain-containing protein</fullName>
    </recommendedName>
</protein>